<keyword evidence="11" id="KW-1185">Reference proteome</keyword>
<dbReference type="Gene3D" id="1.10.3720.10">
    <property type="entry name" value="MetI-like"/>
    <property type="match status" value="1"/>
</dbReference>
<gene>
    <name evidence="10" type="ORF">E1269_30690</name>
</gene>
<evidence type="ECO:0000313" key="11">
    <source>
        <dbReference type="Proteomes" id="UP000294739"/>
    </source>
</evidence>
<feature type="transmembrane region" description="Helical" evidence="7">
    <location>
        <begin position="125"/>
        <end position="149"/>
    </location>
</feature>
<evidence type="ECO:0000259" key="9">
    <source>
        <dbReference type="PROSITE" id="PS50928"/>
    </source>
</evidence>
<organism evidence="10 11">
    <name type="scientific">Jiangella asiatica</name>
    <dbReference type="NCBI Taxonomy" id="2530372"/>
    <lineage>
        <taxon>Bacteria</taxon>
        <taxon>Bacillati</taxon>
        <taxon>Actinomycetota</taxon>
        <taxon>Actinomycetes</taxon>
        <taxon>Jiangellales</taxon>
        <taxon>Jiangellaceae</taxon>
        <taxon>Jiangella</taxon>
    </lineage>
</organism>
<dbReference type="Pfam" id="PF00528">
    <property type="entry name" value="BPD_transp_1"/>
    <property type="match status" value="1"/>
</dbReference>
<dbReference type="Proteomes" id="UP000294739">
    <property type="component" value="Unassembled WGS sequence"/>
</dbReference>
<evidence type="ECO:0000313" key="10">
    <source>
        <dbReference type="EMBL" id="TDD96115.1"/>
    </source>
</evidence>
<proteinExistence type="inferred from homology"/>
<dbReference type="InterPro" id="IPR000515">
    <property type="entry name" value="MetI-like"/>
</dbReference>
<evidence type="ECO:0000256" key="7">
    <source>
        <dbReference type="RuleBase" id="RU363032"/>
    </source>
</evidence>
<dbReference type="InParanoid" id="A0A4R5C9Y4"/>
<protein>
    <submittedName>
        <fullName evidence="10">ABC transporter permease</fullName>
    </submittedName>
</protein>
<sequence>MSVQANSPSRAGRHAAGATPPTPRRASPARRAAALLRRQPIATLLPFAVVIGVWAVVSALGIFPSSFFVGPATVFDSMVDSVRRGILPAYIQDSLTRLAVGAAFGLGIGVALGFLIGLNRYVRKFCWPVLLFFQAIGDIAWLPIVIIWFGFSLTSVTVVIVYTVTFPLIISIVAGLDAIPTNLLRAAASLGASRWRTLWEVYVPGALPGVSSGVRTGLGYGWRALIAAEIIIGTSGVGFMMFDARRQGDVSHVFVGMAVLGVLWYMTDALVLAPLEKETVERWGLVERIGR</sequence>
<feature type="transmembrane region" description="Helical" evidence="7">
    <location>
        <begin position="155"/>
        <end position="176"/>
    </location>
</feature>
<dbReference type="InterPro" id="IPR035906">
    <property type="entry name" value="MetI-like_sf"/>
</dbReference>
<keyword evidence="5 7" id="KW-1133">Transmembrane helix</keyword>
<accession>A0A4R5C9Y4</accession>
<feature type="transmembrane region" description="Helical" evidence="7">
    <location>
        <begin position="98"/>
        <end position="118"/>
    </location>
</feature>
<evidence type="ECO:0000256" key="6">
    <source>
        <dbReference type="ARBA" id="ARBA00023136"/>
    </source>
</evidence>
<dbReference type="PROSITE" id="PS50928">
    <property type="entry name" value="ABC_TM1"/>
    <property type="match status" value="1"/>
</dbReference>
<feature type="transmembrane region" description="Helical" evidence="7">
    <location>
        <begin position="254"/>
        <end position="275"/>
    </location>
</feature>
<keyword evidence="6 7" id="KW-0472">Membrane</keyword>
<feature type="transmembrane region" description="Helical" evidence="7">
    <location>
        <begin position="220"/>
        <end position="242"/>
    </location>
</feature>
<dbReference type="GO" id="GO:0005886">
    <property type="term" value="C:plasma membrane"/>
    <property type="evidence" value="ECO:0007669"/>
    <property type="project" value="UniProtKB-SubCell"/>
</dbReference>
<evidence type="ECO:0000256" key="4">
    <source>
        <dbReference type="ARBA" id="ARBA00022692"/>
    </source>
</evidence>
<evidence type="ECO:0000256" key="3">
    <source>
        <dbReference type="ARBA" id="ARBA00022475"/>
    </source>
</evidence>
<evidence type="ECO:0000256" key="1">
    <source>
        <dbReference type="ARBA" id="ARBA00004651"/>
    </source>
</evidence>
<evidence type="ECO:0000256" key="2">
    <source>
        <dbReference type="ARBA" id="ARBA00022448"/>
    </source>
</evidence>
<comment type="subcellular location">
    <subcellularLocation>
        <location evidence="1 7">Cell membrane</location>
        <topology evidence="1 7">Multi-pass membrane protein</topology>
    </subcellularLocation>
</comment>
<dbReference type="PANTHER" id="PTHR30151">
    <property type="entry name" value="ALKANE SULFONATE ABC TRANSPORTER-RELATED, MEMBRANE SUBUNIT"/>
    <property type="match status" value="1"/>
</dbReference>
<name>A0A4R5C9Y4_9ACTN</name>
<keyword evidence="3" id="KW-1003">Cell membrane</keyword>
<feature type="transmembrane region" description="Helical" evidence="7">
    <location>
        <begin position="41"/>
        <end position="63"/>
    </location>
</feature>
<dbReference type="AlphaFoldDB" id="A0A4R5C9Y4"/>
<comment type="similarity">
    <text evidence="7">Belongs to the binding-protein-dependent transport system permease family.</text>
</comment>
<dbReference type="RefSeq" id="WP_131901841.1">
    <property type="nucleotide sequence ID" value="NZ_SMKZ01000085.1"/>
</dbReference>
<dbReference type="OrthoDB" id="9796361at2"/>
<feature type="region of interest" description="Disordered" evidence="8">
    <location>
        <begin position="1"/>
        <end position="29"/>
    </location>
</feature>
<feature type="domain" description="ABC transmembrane type-1" evidence="9">
    <location>
        <begin position="91"/>
        <end position="276"/>
    </location>
</feature>
<evidence type="ECO:0000256" key="5">
    <source>
        <dbReference type="ARBA" id="ARBA00022989"/>
    </source>
</evidence>
<dbReference type="CDD" id="cd06261">
    <property type="entry name" value="TM_PBP2"/>
    <property type="match status" value="1"/>
</dbReference>
<evidence type="ECO:0000256" key="8">
    <source>
        <dbReference type="SAM" id="MobiDB-lite"/>
    </source>
</evidence>
<reference evidence="10 11" key="1">
    <citation type="submission" date="2019-03" db="EMBL/GenBank/DDBJ databases">
        <title>Draft genome sequences of novel Actinobacteria.</title>
        <authorList>
            <person name="Sahin N."/>
            <person name="Ay H."/>
            <person name="Saygin H."/>
        </authorList>
    </citation>
    <scope>NUCLEOTIDE SEQUENCE [LARGE SCALE GENOMIC DNA]</scope>
    <source>
        <strain evidence="10 11">5K138</strain>
    </source>
</reference>
<comment type="caution">
    <text evidence="10">The sequence shown here is derived from an EMBL/GenBank/DDBJ whole genome shotgun (WGS) entry which is preliminary data.</text>
</comment>
<keyword evidence="2 7" id="KW-0813">Transport</keyword>
<dbReference type="EMBL" id="SMKZ01000085">
    <property type="protein sequence ID" value="TDD96115.1"/>
    <property type="molecule type" value="Genomic_DNA"/>
</dbReference>
<keyword evidence="4 7" id="KW-0812">Transmembrane</keyword>
<feature type="compositionally biased region" description="Low complexity" evidence="8">
    <location>
        <begin position="14"/>
        <end position="29"/>
    </location>
</feature>
<dbReference type="PANTHER" id="PTHR30151:SF40">
    <property type="entry name" value="TRANSPORT SYSTEM INTEGRAL MEMBRANE PROTEIN"/>
    <property type="match status" value="1"/>
</dbReference>
<dbReference type="GO" id="GO:0055085">
    <property type="term" value="P:transmembrane transport"/>
    <property type="evidence" value="ECO:0007669"/>
    <property type="project" value="InterPro"/>
</dbReference>
<dbReference type="SUPFAM" id="SSF161098">
    <property type="entry name" value="MetI-like"/>
    <property type="match status" value="1"/>
</dbReference>